<keyword evidence="11 14" id="KW-0503">Monooxygenase</keyword>
<dbReference type="EMBL" id="JACGWK010000016">
    <property type="protein sequence ID" value="KAL0310954.1"/>
    <property type="molecule type" value="Genomic_DNA"/>
</dbReference>
<evidence type="ECO:0000256" key="4">
    <source>
        <dbReference type="ARBA" id="ARBA00022617"/>
    </source>
</evidence>
<evidence type="ECO:0000256" key="10">
    <source>
        <dbReference type="ARBA" id="ARBA00023004"/>
    </source>
</evidence>
<evidence type="ECO:0000256" key="12">
    <source>
        <dbReference type="ARBA" id="ARBA00023136"/>
    </source>
</evidence>
<dbReference type="InterPro" id="IPR002401">
    <property type="entry name" value="Cyt_P450_E_grp-I"/>
</dbReference>
<dbReference type="InterPro" id="IPR036396">
    <property type="entry name" value="Cyt_P450_sf"/>
</dbReference>
<dbReference type="Gene3D" id="1.10.630.10">
    <property type="entry name" value="Cytochrome P450"/>
    <property type="match status" value="1"/>
</dbReference>
<dbReference type="FunFam" id="1.10.630.10:FF:000126">
    <property type="entry name" value="Predicted protein"/>
    <property type="match status" value="1"/>
</dbReference>
<sequence length="188" mass="21967">MLKHPRILKKAQDEVRQVFDKKGCVDEVYIHELKYLKCVIKESLRMHPPIPLLLPRECHDRCAIDGYEIPAKTRVMVNAWALGRDPEYWKEAESFKPERYLDINSADYKGNNFEYIPFGAGRRICPGMSFGLANVELPLAMFLYHFDWLLPEGMKPERVDMTETFGVTARRKYPLYVIPVVRRPLPVP</sequence>
<evidence type="ECO:0000256" key="7">
    <source>
        <dbReference type="ARBA" id="ARBA00022968"/>
    </source>
</evidence>
<dbReference type="SUPFAM" id="SSF48264">
    <property type="entry name" value="Cytochrome P450"/>
    <property type="match status" value="1"/>
</dbReference>
<dbReference type="PRINTS" id="PR00463">
    <property type="entry name" value="EP450I"/>
</dbReference>
<proteinExistence type="inferred from homology"/>
<evidence type="ECO:0000256" key="14">
    <source>
        <dbReference type="RuleBase" id="RU000461"/>
    </source>
</evidence>
<evidence type="ECO:0000256" key="2">
    <source>
        <dbReference type="ARBA" id="ARBA00004606"/>
    </source>
</evidence>
<evidence type="ECO:0000313" key="15">
    <source>
        <dbReference type="EMBL" id="KAL0310954.1"/>
    </source>
</evidence>
<comment type="similarity">
    <text evidence="3 14">Belongs to the cytochrome P450 family.</text>
</comment>
<keyword evidence="9 14" id="KW-0560">Oxidoreductase</keyword>
<evidence type="ECO:0000256" key="3">
    <source>
        <dbReference type="ARBA" id="ARBA00010617"/>
    </source>
</evidence>
<dbReference type="InterPro" id="IPR001128">
    <property type="entry name" value="Cyt_P450"/>
</dbReference>
<evidence type="ECO:0000256" key="1">
    <source>
        <dbReference type="ARBA" id="ARBA00001971"/>
    </source>
</evidence>
<dbReference type="InterPro" id="IPR017972">
    <property type="entry name" value="Cyt_P450_CS"/>
</dbReference>
<comment type="cofactor">
    <cofactor evidence="1 13">
        <name>heme</name>
        <dbReference type="ChEBI" id="CHEBI:30413"/>
    </cofactor>
</comment>
<keyword evidence="4 13" id="KW-0349">Heme</keyword>
<organism evidence="15">
    <name type="scientific">Sesamum angustifolium</name>
    <dbReference type="NCBI Taxonomy" id="2727405"/>
    <lineage>
        <taxon>Eukaryota</taxon>
        <taxon>Viridiplantae</taxon>
        <taxon>Streptophyta</taxon>
        <taxon>Embryophyta</taxon>
        <taxon>Tracheophyta</taxon>
        <taxon>Spermatophyta</taxon>
        <taxon>Magnoliopsida</taxon>
        <taxon>eudicotyledons</taxon>
        <taxon>Gunneridae</taxon>
        <taxon>Pentapetalae</taxon>
        <taxon>asterids</taxon>
        <taxon>lamiids</taxon>
        <taxon>Lamiales</taxon>
        <taxon>Pedaliaceae</taxon>
        <taxon>Sesamum</taxon>
    </lineage>
</organism>
<reference evidence="15" key="1">
    <citation type="submission" date="2020-06" db="EMBL/GenBank/DDBJ databases">
        <authorList>
            <person name="Li T."/>
            <person name="Hu X."/>
            <person name="Zhang T."/>
            <person name="Song X."/>
            <person name="Zhang H."/>
            <person name="Dai N."/>
            <person name="Sheng W."/>
            <person name="Hou X."/>
            <person name="Wei L."/>
        </authorList>
    </citation>
    <scope>NUCLEOTIDE SEQUENCE</scope>
    <source>
        <strain evidence="15">G01</strain>
        <tissue evidence="15">Leaf</tissue>
    </source>
</reference>
<evidence type="ECO:0000256" key="6">
    <source>
        <dbReference type="ARBA" id="ARBA00022723"/>
    </source>
</evidence>
<keyword evidence="12" id="KW-0472">Membrane</keyword>
<evidence type="ECO:0000256" key="9">
    <source>
        <dbReference type="ARBA" id="ARBA00023002"/>
    </source>
</evidence>
<evidence type="ECO:0000256" key="13">
    <source>
        <dbReference type="PIRSR" id="PIRSR602401-1"/>
    </source>
</evidence>
<dbReference type="GO" id="GO:0020037">
    <property type="term" value="F:heme binding"/>
    <property type="evidence" value="ECO:0007669"/>
    <property type="project" value="InterPro"/>
</dbReference>
<dbReference type="GO" id="GO:0016705">
    <property type="term" value="F:oxidoreductase activity, acting on paired donors, with incorporation or reduction of molecular oxygen"/>
    <property type="evidence" value="ECO:0007669"/>
    <property type="project" value="InterPro"/>
</dbReference>
<comment type="subcellular location">
    <subcellularLocation>
        <location evidence="2">Membrane</location>
        <topology evidence="2">Single-pass type II membrane protein</topology>
    </subcellularLocation>
</comment>
<evidence type="ECO:0000256" key="11">
    <source>
        <dbReference type="ARBA" id="ARBA00023033"/>
    </source>
</evidence>
<evidence type="ECO:0000256" key="5">
    <source>
        <dbReference type="ARBA" id="ARBA00022692"/>
    </source>
</evidence>
<dbReference type="PROSITE" id="PS00086">
    <property type="entry name" value="CYTOCHROME_P450"/>
    <property type="match status" value="1"/>
</dbReference>
<dbReference type="GO" id="GO:0016020">
    <property type="term" value="C:membrane"/>
    <property type="evidence" value="ECO:0007669"/>
    <property type="project" value="UniProtKB-SubCell"/>
</dbReference>
<keyword evidence="6 13" id="KW-0479">Metal-binding</keyword>
<comment type="caution">
    <text evidence="15">The sequence shown here is derived from an EMBL/GenBank/DDBJ whole genome shotgun (WGS) entry which is preliminary data.</text>
</comment>
<dbReference type="InterPro" id="IPR052306">
    <property type="entry name" value="CYP450_71D"/>
</dbReference>
<dbReference type="Pfam" id="PF00067">
    <property type="entry name" value="p450"/>
    <property type="match status" value="1"/>
</dbReference>
<dbReference type="GO" id="GO:0004497">
    <property type="term" value="F:monooxygenase activity"/>
    <property type="evidence" value="ECO:0007669"/>
    <property type="project" value="UniProtKB-KW"/>
</dbReference>
<dbReference type="AlphaFoldDB" id="A0AAW2KWP5"/>
<keyword evidence="10 13" id="KW-0408">Iron</keyword>
<gene>
    <name evidence="15" type="ORF">Sangu_2390100</name>
</gene>
<protein>
    <submittedName>
        <fullName evidence="15">Cytochrome</fullName>
    </submittedName>
</protein>
<dbReference type="GO" id="GO:0005506">
    <property type="term" value="F:iron ion binding"/>
    <property type="evidence" value="ECO:0007669"/>
    <property type="project" value="InterPro"/>
</dbReference>
<dbReference type="PANTHER" id="PTHR47953:SF19">
    <property type="entry name" value="OS06G0641600 PROTEIN"/>
    <property type="match status" value="1"/>
</dbReference>
<keyword evidence="7" id="KW-0735">Signal-anchor</keyword>
<reference evidence="15" key="2">
    <citation type="journal article" date="2024" name="Plant">
        <title>Genomic evolution and insights into agronomic trait innovations of Sesamum species.</title>
        <authorList>
            <person name="Miao H."/>
            <person name="Wang L."/>
            <person name="Qu L."/>
            <person name="Liu H."/>
            <person name="Sun Y."/>
            <person name="Le M."/>
            <person name="Wang Q."/>
            <person name="Wei S."/>
            <person name="Zheng Y."/>
            <person name="Lin W."/>
            <person name="Duan Y."/>
            <person name="Cao H."/>
            <person name="Xiong S."/>
            <person name="Wang X."/>
            <person name="Wei L."/>
            <person name="Li C."/>
            <person name="Ma Q."/>
            <person name="Ju M."/>
            <person name="Zhao R."/>
            <person name="Li G."/>
            <person name="Mu C."/>
            <person name="Tian Q."/>
            <person name="Mei H."/>
            <person name="Zhang T."/>
            <person name="Gao T."/>
            <person name="Zhang H."/>
        </authorList>
    </citation>
    <scope>NUCLEOTIDE SEQUENCE</scope>
    <source>
        <strain evidence="15">G01</strain>
    </source>
</reference>
<keyword evidence="5" id="KW-0812">Transmembrane</keyword>
<keyword evidence="8" id="KW-1133">Transmembrane helix</keyword>
<dbReference type="PRINTS" id="PR00385">
    <property type="entry name" value="P450"/>
</dbReference>
<accession>A0AAW2KWP5</accession>
<name>A0AAW2KWP5_9LAMI</name>
<feature type="binding site" description="axial binding residue" evidence="13">
    <location>
        <position position="125"/>
    </location>
    <ligand>
        <name>heme</name>
        <dbReference type="ChEBI" id="CHEBI:30413"/>
    </ligand>
    <ligandPart>
        <name>Fe</name>
        <dbReference type="ChEBI" id="CHEBI:18248"/>
    </ligandPart>
</feature>
<dbReference type="PANTHER" id="PTHR47953">
    <property type="entry name" value="OS08G0105600 PROTEIN"/>
    <property type="match status" value="1"/>
</dbReference>
<evidence type="ECO:0000256" key="8">
    <source>
        <dbReference type="ARBA" id="ARBA00022989"/>
    </source>
</evidence>